<feature type="domain" description="Pyruvate phosphate dikinase AMP/ATP-binding" evidence="1">
    <location>
        <begin position="24"/>
        <end position="172"/>
    </location>
</feature>
<dbReference type="InterPro" id="IPR002192">
    <property type="entry name" value="PPDK_AMP/ATP-bd"/>
</dbReference>
<protein>
    <submittedName>
        <fullName evidence="2">Phosphoenolpyruvate synthase/pyruvate phosphate dikinase</fullName>
    </submittedName>
</protein>
<dbReference type="Proteomes" id="UP001252243">
    <property type="component" value="Unassembled WGS sequence"/>
</dbReference>
<dbReference type="Gene3D" id="3.30.1490.20">
    <property type="entry name" value="ATP-grasp fold, A domain"/>
    <property type="match status" value="1"/>
</dbReference>
<evidence type="ECO:0000259" key="1">
    <source>
        <dbReference type="Pfam" id="PF01326"/>
    </source>
</evidence>
<dbReference type="SUPFAM" id="SSF56059">
    <property type="entry name" value="Glutathione synthetase ATP-binding domain-like"/>
    <property type="match status" value="1"/>
</dbReference>
<evidence type="ECO:0000313" key="2">
    <source>
        <dbReference type="EMBL" id="MDR7085057.1"/>
    </source>
</evidence>
<dbReference type="InterPro" id="IPR013815">
    <property type="entry name" value="ATP_grasp_subdomain_1"/>
</dbReference>
<feature type="domain" description="Pyruvate phosphate dikinase AMP/ATP-binding" evidence="1">
    <location>
        <begin position="178"/>
        <end position="228"/>
    </location>
</feature>
<proteinExistence type="predicted"/>
<keyword evidence="3" id="KW-1185">Reference proteome</keyword>
<dbReference type="PANTHER" id="PTHR43615">
    <property type="entry name" value="PHOSPHOENOLPYRUVATE SYNTHASE-RELATED"/>
    <property type="match status" value="1"/>
</dbReference>
<reference evidence="2 3" key="1">
    <citation type="submission" date="2023-07" db="EMBL/GenBank/DDBJ databases">
        <title>Sorghum-associated microbial communities from plants grown in Nebraska, USA.</title>
        <authorList>
            <person name="Schachtman D."/>
        </authorList>
    </citation>
    <scope>NUCLEOTIDE SEQUENCE [LARGE SCALE GENOMIC DNA]</scope>
    <source>
        <strain evidence="2 3">BE167</strain>
    </source>
</reference>
<accession>A0ABU1UIQ0</accession>
<dbReference type="Gene3D" id="3.30.470.20">
    <property type="entry name" value="ATP-grasp fold, B domain"/>
    <property type="match status" value="2"/>
</dbReference>
<organism evidence="2 3">
    <name type="scientific">Arthrobacter ginsengisoli</name>
    <dbReference type="NCBI Taxonomy" id="1356565"/>
    <lineage>
        <taxon>Bacteria</taxon>
        <taxon>Bacillati</taxon>
        <taxon>Actinomycetota</taxon>
        <taxon>Actinomycetes</taxon>
        <taxon>Micrococcales</taxon>
        <taxon>Micrococcaceae</taxon>
        <taxon>Arthrobacter</taxon>
    </lineage>
</organism>
<dbReference type="EMBL" id="JAVDVQ010000044">
    <property type="protein sequence ID" value="MDR7085057.1"/>
    <property type="molecule type" value="Genomic_DNA"/>
</dbReference>
<name>A0ABU1UIQ0_9MICC</name>
<dbReference type="Pfam" id="PF01326">
    <property type="entry name" value="PPDK_N"/>
    <property type="match status" value="2"/>
</dbReference>
<gene>
    <name evidence="2" type="ORF">J2X01_004377</name>
</gene>
<comment type="caution">
    <text evidence="2">The sequence shown here is derived from an EMBL/GenBank/DDBJ whole genome shotgun (WGS) entry which is preliminary data.</text>
</comment>
<dbReference type="PANTHER" id="PTHR43615:SF1">
    <property type="entry name" value="PPDK_N DOMAIN-CONTAINING PROTEIN"/>
    <property type="match status" value="1"/>
</dbReference>
<dbReference type="InterPro" id="IPR051549">
    <property type="entry name" value="PEP_Utilizing_Enz"/>
</dbReference>
<sequence>MATVEKLENLDSSDCTRWGTKAAALARLVRRGYNIPSAVVLEALPHELTEEDFRNIALTAAILGAGPLAVRSSSANEDRPESAAAGRYLTTLHVLGDENLRAAVSACRMSADGFPMAVIIQKQVPATAAGVAFSVNPVTGDPGQALVSAVQGLGDKLVSGEATPEEWTVTADPVRTTSGAVPVLSPAQAQRVASLARQTAREFEAPQDIEWALDEDDLFLLQARPVTALVRPVPLPVSVPSGYWHRESVHWPLPRTPMTRHGFEPGAGTPQ</sequence>
<dbReference type="RefSeq" id="WP_310062435.1">
    <property type="nucleotide sequence ID" value="NZ_JAVDVQ010000044.1"/>
</dbReference>
<evidence type="ECO:0000313" key="3">
    <source>
        <dbReference type="Proteomes" id="UP001252243"/>
    </source>
</evidence>